<accession>A0A2I0JDT9</accession>
<comment type="similarity">
    <text evidence="1">Belongs to the peptidase C1 family.</text>
</comment>
<keyword evidence="5" id="KW-1015">Disulfide bond</keyword>
<reference evidence="7 8" key="1">
    <citation type="submission" date="2017-11" db="EMBL/GenBank/DDBJ databases">
        <title>De-novo sequencing of pomegranate (Punica granatum L.) genome.</title>
        <authorList>
            <person name="Akparov Z."/>
            <person name="Amiraslanov A."/>
            <person name="Hajiyeva S."/>
            <person name="Abbasov M."/>
            <person name="Kaur K."/>
            <person name="Hamwieh A."/>
            <person name="Solovyev V."/>
            <person name="Salamov A."/>
            <person name="Braich B."/>
            <person name="Kosarev P."/>
            <person name="Mahmoud A."/>
            <person name="Hajiyev E."/>
            <person name="Babayeva S."/>
            <person name="Izzatullayeva V."/>
            <person name="Mammadov A."/>
            <person name="Mammadov A."/>
            <person name="Sharifova S."/>
            <person name="Ojaghi J."/>
            <person name="Eynullazada K."/>
            <person name="Bayramov B."/>
            <person name="Abdulazimova A."/>
            <person name="Shahmuradov I."/>
        </authorList>
    </citation>
    <scope>NUCLEOTIDE SEQUENCE [LARGE SCALE GENOMIC DNA]</scope>
    <source>
        <strain evidence="8">cv. AG2017</strain>
        <tissue evidence="7">Leaf</tissue>
    </source>
</reference>
<dbReference type="EMBL" id="PGOL01001827">
    <property type="protein sequence ID" value="PKI53826.1"/>
    <property type="molecule type" value="Genomic_DNA"/>
</dbReference>
<dbReference type="InterPro" id="IPR025661">
    <property type="entry name" value="Pept_asp_AS"/>
</dbReference>
<dbReference type="InterPro" id="IPR038765">
    <property type="entry name" value="Papain-like_cys_pep_sf"/>
</dbReference>
<dbReference type="PROSITE" id="PS00639">
    <property type="entry name" value="THIOL_PROTEASE_HIS"/>
    <property type="match status" value="1"/>
</dbReference>
<evidence type="ECO:0000313" key="8">
    <source>
        <dbReference type="Proteomes" id="UP000233551"/>
    </source>
</evidence>
<proteinExistence type="inferred from homology"/>
<dbReference type="SMART" id="SM00645">
    <property type="entry name" value="Pept_C1"/>
    <property type="match status" value="1"/>
</dbReference>
<dbReference type="InterPro" id="IPR013128">
    <property type="entry name" value="Peptidase_C1A"/>
</dbReference>
<evidence type="ECO:0000313" key="7">
    <source>
        <dbReference type="EMBL" id="PKI53826.1"/>
    </source>
</evidence>
<dbReference type="SUPFAM" id="SSF54001">
    <property type="entry name" value="Cysteine proteinases"/>
    <property type="match status" value="1"/>
</dbReference>
<dbReference type="Proteomes" id="UP000233551">
    <property type="component" value="Unassembled WGS sequence"/>
</dbReference>
<keyword evidence="2" id="KW-0645">Protease</keyword>
<keyword evidence="8" id="KW-1185">Reference proteome</keyword>
<dbReference type="PROSITE" id="PS00640">
    <property type="entry name" value="THIOL_PROTEASE_ASN"/>
    <property type="match status" value="1"/>
</dbReference>
<dbReference type="GO" id="GO:0008234">
    <property type="term" value="F:cysteine-type peptidase activity"/>
    <property type="evidence" value="ECO:0007669"/>
    <property type="project" value="UniProtKB-KW"/>
</dbReference>
<dbReference type="InterPro" id="IPR025660">
    <property type="entry name" value="Pept_his_AS"/>
</dbReference>
<organism evidence="7 8">
    <name type="scientific">Punica granatum</name>
    <name type="common">Pomegranate</name>
    <dbReference type="NCBI Taxonomy" id="22663"/>
    <lineage>
        <taxon>Eukaryota</taxon>
        <taxon>Viridiplantae</taxon>
        <taxon>Streptophyta</taxon>
        <taxon>Embryophyta</taxon>
        <taxon>Tracheophyta</taxon>
        <taxon>Spermatophyta</taxon>
        <taxon>Magnoliopsida</taxon>
        <taxon>eudicotyledons</taxon>
        <taxon>Gunneridae</taxon>
        <taxon>Pentapetalae</taxon>
        <taxon>rosids</taxon>
        <taxon>malvids</taxon>
        <taxon>Myrtales</taxon>
        <taxon>Lythraceae</taxon>
        <taxon>Punica</taxon>
    </lineage>
</organism>
<evidence type="ECO:0000259" key="6">
    <source>
        <dbReference type="SMART" id="SM00645"/>
    </source>
</evidence>
<keyword evidence="3" id="KW-0378">Hydrolase</keyword>
<dbReference type="PANTHER" id="PTHR12411">
    <property type="entry name" value="CYSTEINE PROTEASE FAMILY C1-RELATED"/>
    <property type="match status" value="1"/>
</dbReference>
<feature type="domain" description="Peptidase C1A papain C-terminal" evidence="6">
    <location>
        <begin position="2"/>
        <end position="158"/>
    </location>
</feature>
<evidence type="ECO:0000256" key="1">
    <source>
        <dbReference type="ARBA" id="ARBA00008455"/>
    </source>
</evidence>
<gene>
    <name evidence="7" type="ORF">CRG98_025785</name>
</gene>
<sequence length="159" mass="17240">MGDERGGRAVVELKLNESVWSECGARAVVKLKLDESVWSNQSSTSPSSLISSCFGAREVVELWPVRCSRTLGMSSLVPNTPRSIDVRAAREVDGECGTELDHGVTAVGYGTVDDGTNYWLVKNSWGTSWGEKGYIRMQRDVDADEGLCGIAMQSSYPTA</sequence>
<protein>
    <recommendedName>
        <fullName evidence="6">Peptidase C1A papain C-terminal domain-containing protein</fullName>
    </recommendedName>
</protein>
<comment type="caution">
    <text evidence="7">The sequence shown here is derived from an EMBL/GenBank/DDBJ whole genome shotgun (WGS) entry which is preliminary data.</text>
</comment>
<keyword evidence="4" id="KW-0788">Thiol protease</keyword>
<dbReference type="Pfam" id="PF00112">
    <property type="entry name" value="Peptidase_C1"/>
    <property type="match status" value="1"/>
</dbReference>
<dbReference type="InterPro" id="IPR000668">
    <property type="entry name" value="Peptidase_C1A_C"/>
</dbReference>
<dbReference type="AlphaFoldDB" id="A0A2I0JDT9"/>
<dbReference type="STRING" id="22663.A0A2I0JDT9"/>
<evidence type="ECO:0000256" key="4">
    <source>
        <dbReference type="ARBA" id="ARBA00022807"/>
    </source>
</evidence>
<evidence type="ECO:0000256" key="5">
    <source>
        <dbReference type="ARBA" id="ARBA00023157"/>
    </source>
</evidence>
<dbReference type="Gene3D" id="3.90.70.10">
    <property type="entry name" value="Cysteine proteinases"/>
    <property type="match status" value="1"/>
</dbReference>
<name>A0A2I0JDT9_PUNGR</name>
<evidence type="ECO:0000256" key="3">
    <source>
        <dbReference type="ARBA" id="ARBA00022801"/>
    </source>
</evidence>
<evidence type="ECO:0000256" key="2">
    <source>
        <dbReference type="ARBA" id="ARBA00022670"/>
    </source>
</evidence>
<dbReference type="GO" id="GO:0006508">
    <property type="term" value="P:proteolysis"/>
    <property type="evidence" value="ECO:0007669"/>
    <property type="project" value="UniProtKB-KW"/>
</dbReference>